<feature type="transmembrane region" description="Helical" evidence="8">
    <location>
        <begin position="161"/>
        <end position="192"/>
    </location>
</feature>
<feature type="transmembrane region" description="Helical" evidence="8">
    <location>
        <begin position="319"/>
        <end position="340"/>
    </location>
</feature>
<comment type="subcellular location">
    <subcellularLocation>
        <location evidence="1">Cell membrane</location>
        <topology evidence="1">Multi-pass membrane protein</topology>
    </subcellularLocation>
</comment>
<evidence type="ECO:0000256" key="5">
    <source>
        <dbReference type="ARBA" id="ARBA00022692"/>
    </source>
</evidence>
<feature type="transmembrane region" description="Helical" evidence="8">
    <location>
        <begin position="106"/>
        <end position="124"/>
    </location>
</feature>
<evidence type="ECO:0000256" key="8">
    <source>
        <dbReference type="SAM" id="Phobius"/>
    </source>
</evidence>
<name>A0A7G7W741_9BACT</name>
<feature type="transmembrane region" description="Helical" evidence="8">
    <location>
        <begin position="136"/>
        <end position="154"/>
    </location>
</feature>
<evidence type="ECO:0000256" key="3">
    <source>
        <dbReference type="ARBA" id="ARBA00022676"/>
    </source>
</evidence>
<reference evidence="10 11" key="1">
    <citation type="submission" date="2020-08" db="EMBL/GenBank/DDBJ databases">
        <title>Hymenobacter sp. S2-20-2 genome sequencing.</title>
        <authorList>
            <person name="Jin L."/>
        </authorList>
    </citation>
    <scope>NUCLEOTIDE SEQUENCE [LARGE SCALE GENOMIC DNA]</scope>
    <source>
        <strain evidence="10 11">S2-20-2</strain>
    </source>
</reference>
<feature type="transmembrane region" description="Helical" evidence="8">
    <location>
        <begin position="266"/>
        <end position="284"/>
    </location>
</feature>
<evidence type="ECO:0000256" key="6">
    <source>
        <dbReference type="ARBA" id="ARBA00022989"/>
    </source>
</evidence>
<feature type="transmembrane region" description="Helical" evidence="8">
    <location>
        <begin position="79"/>
        <end position="99"/>
    </location>
</feature>
<organism evidence="10 11">
    <name type="scientific">Hymenobacter sediminicola</name>
    <dbReference type="NCBI Taxonomy" id="2761579"/>
    <lineage>
        <taxon>Bacteria</taxon>
        <taxon>Pseudomonadati</taxon>
        <taxon>Bacteroidota</taxon>
        <taxon>Cytophagia</taxon>
        <taxon>Cytophagales</taxon>
        <taxon>Hymenobacteraceae</taxon>
        <taxon>Hymenobacter</taxon>
    </lineage>
</organism>
<dbReference type="GO" id="GO:0009103">
    <property type="term" value="P:lipopolysaccharide biosynthetic process"/>
    <property type="evidence" value="ECO:0007669"/>
    <property type="project" value="UniProtKB-ARBA"/>
</dbReference>
<dbReference type="RefSeq" id="WP_185888099.1">
    <property type="nucleotide sequence ID" value="NZ_CP060202.1"/>
</dbReference>
<dbReference type="PANTHER" id="PTHR33908:SF3">
    <property type="entry name" value="UNDECAPRENYL PHOSPHATE-ALPHA-4-AMINO-4-DEOXY-L-ARABINOSE ARABINOSYL TRANSFERASE"/>
    <property type="match status" value="1"/>
</dbReference>
<dbReference type="Proteomes" id="UP000515489">
    <property type="component" value="Chromosome"/>
</dbReference>
<evidence type="ECO:0000256" key="7">
    <source>
        <dbReference type="ARBA" id="ARBA00023136"/>
    </source>
</evidence>
<evidence type="ECO:0000259" key="9">
    <source>
        <dbReference type="Pfam" id="PF13231"/>
    </source>
</evidence>
<evidence type="ECO:0000313" key="10">
    <source>
        <dbReference type="EMBL" id="QNH62184.1"/>
    </source>
</evidence>
<dbReference type="Pfam" id="PF13231">
    <property type="entry name" value="PMT_2"/>
    <property type="match status" value="1"/>
</dbReference>
<dbReference type="InterPro" id="IPR050297">
    <property type="entry name" value="LipidA_mod_glycosyltrf_83"/>
</dbReference>
<feature type="transmembrane region" description="Helical" evidence="8">
    <location>
        <begin position="352"/>
        <end position="370"/>
    </location>
</feature>
<dbReference type="AlphaFoldDB" id="A0A7G7W741"/>
<keyword evidence="3" id="KW-0328">Glycosyltransferase</keyword>
<evidence type="ECO:0000256" key="2">
    <source>
        <dbReference type="ARBA" id="ARBA00022475"/>
    </source>
</evidence>
<evidence type="ECO:0000313" key="11">
    <source>
        <dbReference type="Proteomes" id="UP000515489"/>
    </source>
</evidence>
<feature type="domain" description="Glycosyltransferase RgtA/B/C/D-like" evidence="9">
    <location>
        <begin position="59"/>
        <end position="213"/>
    </location>
</feature>
<keyword evidence="6 8" id="KW-1133">Transmembrane helix</keyword>
<feature type="transmembrane region" description="Helical" evidence="8">
    <location>
        <begin position="290"/>
        <end position="307"/>
    </location>
</feature>
<keyword evidence="7 8" id="KW-0472">Membrane</keyword>
<dbReference type="EMBL" id="CP060202">
    <property type="protein sequence ID" value="QNH62184.1"/>
    <property type="molecule type" value="Genomic_DNA"/>
</dbReference>
<gene>
    <name evidence="10" type="ORF">H4317_18905</name>
</gene>
<protein>
    <submittedName>
        <fullName evidence="10">Glycosyltransferase family 39 protein</fullName>
    </submittedName>
</protein>
<keyword evidence="5 8" id="KW-0812">Transmembrane</keyword>
<keyword evidence="11" id="KW-1185">Reference proteome</keyword>
<dbReference type="GO" id="GO:0016763">
    <property type="term" value="F:pentosyltransferase activity"/>
    <property type="evidence" value="ECO:0007669"/>
    <property type="project" value="TreeGrafter"/>
</dbReference>
<dbReference type="GO" id="GO:0010041">
    <property type="term" value="P:response to iron(III) ion"/>
    <property type="evidence" value="ECO:0007669"/>
    <property type="project" value="TreeGrafter"/>
</dbReference>
<dbReference type="GO" id="GO:0005886">
    <property type="term" value="C:plasma membrane"/>
    <property type="evidence" value="ECO:0007669"/>
    <property type="project" value="UniProtKB-SubCell"/>
</dbReference>
<evidence type="ECO:0000256" key="4">
    <source>
        <dbReference type="ARBA" id="ARBA00022679"/>
    </source>
</evidence>
<sequence>MALFFLLALAFFSFFFRLGSAPMQLWDESRLALNAAQMLKHQQWLITMYQDQPDLWNTKPPLMIWLQALSIQALGYTELAVRLPSALAALATTLLLFWYGHRYLRGPLLGWLAAVVLVSAPGYVGWHVARTGDYDALLVLWTTAGVLAFGRYLATESRRALWLAAAAFTLAVFTKGVAGVLGLPALVLAAAFTGHLPTLLRRRDLYLCGLAVVGMVGSYYAIREAAGPGYLAAVWANELGGRAGGSLEGHEESVGWYTSLLAEFKFSFWLAFAVVGFGLGIRQARTTPEYQLAVLCGVWVGWYLLLLSSMQTKLTWYDAPIYPALALLAALGIGALAQAAHTHFQLPVLPPVLWVLGSLLLLWGPYANLMSDLTTQHRHRFVEAELQFGRHLQRQHENLPALTAYTLMMPPSYNGSTEWYGFIAEQTRQHQLTYRQANALNQIATGETVVVCGNKQRQQLLQQYAVEVLWQQDSCATLRVIR</sequence>
<proteinExistence type="predicted"/>
<feature type="transmembrane region" description="Helical" evidence="8">
    <location>
        <begin position="204"/>
        <end position="222"/>
    </location>
</feature>
<accession>A0A7G7W741</accession>
<dbReference type="InterPro" id="IPR038731">
    <property type="entry name" value="RgtA/B/C-like"/>
</dbReference>
<evidence type="ECO:0000256" key="1">
    <source>
        <dbReference type="ARBA" id="ARBA00004651"/>
    </source>
</evidence>
<keyword evidence="2" id="KW-1003">Cell membrane</keyword>
<dbReference type="KEGG" id="hsk:H4317_18905"/>
<dbReference type="PANTHER" id="PTHR33908">
    <property type="entry name" value="MANNOSYLTRANSFERASE YKCB-RELATED"/>
    <property type="match status" value="1"/>
</dbReference>
<keyword evidence="4 10" id="KW-0808">Transferase</keyword>